<comment type="catalytic activity">
    <reaction evidence="4">
        <text>GTP + H2O = GDP + phosphate + H(+)</text>
        <dbReference type="Rhea" id="RHEA:19669"/>
        <dbReference type="ChEBI" id="CHEBI:15377"/>
        <dbReference type="ChEBI" id="CHEBI:15378"/>
        <dbReference type="ChEBI" id="CHEBI:37565"/>
        <dbReference type="ChEBI" id="CHEBI:43474"/>
        <dbReference type="ChEBI" id="CHEBI:58189"/>
        <dbReference type="EC" id="3.6.5.2"/>
    </reaction>
</comment>
<keyword evidence="3" id="KW-0378">Hydrolase</keyword>
<evidence type="ECO:0000256" key="4">
    <source>
        <dbReference type="ARBA" id="ARBA00048098"/>
    </source>
</evidence>
<dbReference type="GeneID" id="106459413"/>
<evidence type="ECO:0000256" key="2">
    <source>
        <dbReference type="ARBA" id="ARBA00011984"/>
    </source>
</evidence>
<dbReference type="InterPro" id="IPR001806">
    <property type="entry name" value="Small_GTPase"/>
</dbReference>
<dbReference type="PROSITE" id="PS51421">
    <property type="entry name" value="RAS"/>
    <property type="match status" value="1"/>
</dbReference>
<name>A0ABM1B487_LIMPO</name>
<dbReference type="SMART" id="SM00173">
    <property type="entry name" value="RAS"/>
    <property type="match status" value="1"/>
</dbReference>
<dbReference type="SMART" id="SM00175">
    <property type="entry name" value="RAB"/>
    <property type="match status" value="1"/>
</dbReference>
<evidence type="ECO:0000313" key="5">
    <source>
        <dbReference type="Proteomes" id="UP000694941"/>
    </source>
</evidence>
<reference evidence="6" key="1">
    <citation type="submission" date="2025-08" db="UniProtKB">
        <authorList>
            <consortium name="RefSeq"/>
        </authorList>
    </citation>
    <scope>IDENTIFICATION</scope>
    <source>
        <tissue evidence="6">Muscle</tissue>
    </source>
</reference>
<sequence>MTNLTSVRVVVLGSKNVGKTAVIVRFLTQRYIGEYRSNTDWLYKHNVTCDETASEVEILDISRWSDDCLPIDEVQSADACVVIYSICDRESFNRAQDCLNIIHRLKAPQYIPVVLLGNKRDLELGRQVSFEDGNELSTQYGCDFSEVSAAGNYAGVNEAFYSLIRQVRTSRHQRSLPRQRKRSIMTVSKVLGAMFGKNSHKDTRKNKQTPCSL</sequence>
<dbReference type="InterPro" id="IPR027417">
    <property type="entry name" value="P-loop_NTPase"/>
</dbReference>
<dbReference type="PROSITE" id="PS51419">
    <property type="entry name" value="RAB"/>
    <property type="match status" value="1"/>
</dbReference>
<proteinExistence type="inferred from homology"/>
<dbReference type="PANTHER" id="PTHR45704">
    <property type="entry name" value="RAS-LIKE FAMILY MEMBER 11"/>
    <property type="match status" value="1"/>
</dbReference>
<organism evidence="5 6">
    <name type="scientific">Limulus polyphemus</name>
    <name type="common">Atlantic horseshoe crab</name>
    <dbReference type="NCBI Taxonomy" id="6850"/>
    <lineage>
        <taxon>Eukaryota</taxon>
        <taxon>Metazoa</taxon>
        <taxon>Ecdysozoa</taxon>
        <taxon>Arthropoda</taxon>
        <taxon>Chelicerata</taxon>
        <taxon>Merostomata</taxon>
        <taxon>Xiphosura</taxon>
        <taxon>Limulidae</taxon>
        <taxon>Limulus</taxon>
    </lineage>
</organism>
<gene>
    <name evidence="6" type="primary">LOC106459413</name>
</gene>
<dbReference type="PRINTS" id="PR00449">
    <property type="entry name" value="RASTRNSFRMNG"/>
</dbReference>
<accession>A0ABM1B487</accession>
<dbReference type="InterPro" id="IPR051065">
    <property type="entry name" value="Ras-related_GTPase"/>
</dbReference>
<keyword evidence="5" id="KW-1185">Reference proteome</keyword>
<dbReference type="EC" id="3.6.5.2" evidence="2"/>
<comment type="similarity">
    <text evidence="1">Belongs to the small GTPase superfamily. Ras family.</text>
</comment>
<dbReference type="Proteomes" id="UP000694941">
    <property type="component" value="Unplaced"/>
</dbReference>
<dbReference type="Pfam" id="PF00071">
    <property type="entry name" value="Ras"/>
    <property type="match status" value="1"/>
</dbReference>
<dbReference type="SUPFAM" id="SSF52540">
    <property type="entry name" value="P-loop containing nucleoside triphosphate hydrolases"/>
    <property type="match status" value="1"/>
</dbReference>
<dbReference type="RefSeq" id="XP_013774487.1">
    <property type="nucleotide sequence ID" value="XM_013919033.2"/>
</dbReference>
<evidence type="ECO:0000256" key="1">
    <source>
        <dbReference type="ARBA" id="ARBA00008344"/>
    </source>
</evidence>
<protein>
    <recommendedName>
        <fullName evidence="2">small monomeric GTPase</fullName>
        <ecNumber evidence="2">3.6.5.2</ecNumber>
    </recommendedName>
</protein>
<evidence type="ECO:0000313" key="6">
    <source>
        <dbReference type="RefSeq" id="XP_013774487.1"/>
    </source>
</evidence>
<evidence type="ECO:0000256" key="3">
    <source>
        <dbReference type="ARBA" id="ARBA00022801"/>
    </source>
</evidence>
<dbReference type="Gene3D" id="3.40.50.300">
    <property type="entry name" value="P-loop containing nucleotide triphosphate hydrolases"/>
    <property type="match status" value="1"/>
</dbReference>